<feature type="domain" description="F-box" evidence="1">
    <location>
        <begin position="65"/>
        <end position="113"/>
    </location>
</feature>
<dbReference type="Pfam" id="PF12937">
    <property type="entry name" value="F-box-like"/>
    <property type="match status" value="1"/>
</dbReference>
<dbReference type="InterPro" id="IPR036047">
    <property type="entry name" value="F-box-like_dom_sf"/>
</dbReference>
<dbReference type="OrthoDB" id="3219396at2759"/>
<evidence type="ECO:0000313" key="3">
    <source>
        <dbReference type="Proteomes" id="UP000547976"/>
    </source>
</evidence>
<dbReference type="RefSeq" id="XP_036536548.1">
    <property type="nucleotide sequence ID" value="XM_036686299.1"/>
</dbReference>
<proteinExistence type="predicted"/>
<dbReference type="AlphaFoldDB" id="A0A8H5PRB0"/>
<dbReference type="InterPro" id="IPR001810">
    <property type="entry name" value="F-box_dom"/>
</dbReference>
<name>A0A8H5PRB0_GIBSU</name>
<dbReference type="SUPFAM" id="SSF81383">
    <property type="entry name" value="F-box domain"/>
    <property type="match status" value="1"/>
</dbReference>
<reference evidence="2 3" key="1">
    <citation type="submission" date="2020-05" db="EMBL/GenBank/DDBJ databases">
        <title>Identification and distribution of gene clusters putatively required for synthesis of sphingolipid metabolism inhibitors in phylogenetically diverse species of the filamentous fungus Fusarium.</title>
        <authorList>
            <person name="Kim H.-S."/>
            <person name="Busman M."/>
            <person name="Brown D.W."/>
            <person name="Divon H."/>
            <person name="Uhlig S."/>
            <person name="Proctor R.H."/>
        </authorList>
    </citation>
    <scope>NUCLEOTIDE SEQUENCE [LARGE SCALE GENOMIC DNA]</scope>
    <source>
        <strain evidence="2 3">NRRL 66333</strain>
    </source>
</reference>
<keyword evidence="3" id="KW-1185">Reference proteome</keyword>
<sequence length="202" mass="23443">MPDFVLQPHFSTWRMQRLADRVRPRVGTYYVPILEAEEEDPMLFTIPIRGRDHPAPQKPQRLESYPRLLSLPPELLVKIMLILPHSSLYMVRRTCSVLRNITDDFRFKAFQTDILRQGGEHSCLTKAGFNELRMIKRILLRSTLCGPCGRLFDSDNIIRPSYFLKDDKVVGKTGVHALGYWASFPFANISRSRVRWGRAPET</sequence>
<gene>
    <name evidence="2" type="ORF">FSUBG_7942</name>
</gene>
<dbReference type="Proteomes" id="UP000547976">
    <property type="component" value="Unassembled WGS sequence"/>
</dbReference>
<dbReference type="EMBL" id="JAAOAV010000104">
    <property type="protein sequence ID" value="KAF5601960.1"/>
    <property type="molecule type" value="Genomic_DNA"/>
</dbReference>
<dbReference type="GeneID" id="59321017"/>
<accession>A0A8H5PRB0</accession>
<comment type="caution">
    <text evidence="2">The sequence shown here is derived from an EMBL/GenBank/DDBJ whole genome shotgun (WGS) entry which is preliminary data.</text>
</comment>
<organism evidence="2 3">
    <name type="scientific">Gibberella subglutinans</name>
    <name type="common">Fusarium subglutinans</name>
    <dbReference type="NCBI Taxonomy" id="42677"/>
    <lineage>
        <taxon>Eukaryota</taxon>
        <taxon>Fungi</taxon>
        <taxon>Dikarya</taxon>
        <taxon>Ascomycota</taxon>
        <taxon>Pezizomycotina</taxon>
        <taxon>Sordariomycetes</taxon>
        <taxon>Hypocreomycetidae</taxon>
        <taxon>Hypocreales</taxon>
        <taxon>Nectriaceae</taxon>
        <taxon>Fusarium</taxon>
        <taxon>Fusarium fujikuroi species complex</taxon>
    </lineage>
</organism>
<dbReference type="CDD" id="cd09917">
    <property type="entry name" value="F-box_SF"/>
    <property type="match status" value="1"/>
</dbReference>
<evidence type="ECO:0000259" key="1">
    <source>
        <dbReference type="PROSITE" id="PS50181"/>
    </source>
</evidence>
<dbReference type="PROSITE" id="PS50181">
    <property type="entry name" value="FBOX"/>
    <property type="match status" value="1"/>
</dbReference>
<evidence type="ECO:0000313" key="2">
    <source>
        <dbReference type="EMBL" id="KAF5601960.1"/>
    </source>
</evidence>
<protein>
    <recommendedName>
        <fullName evidence="1">F-box domain-containing protein</fullName>
    </recommendedName>
</protein>